<dbReference type="GO" id="GO:0016747">
    <property type="term" value="F:acyltransferase activity, transferring groups other than amino-acyl groups"/>
    <property type="evidence" value="ECO:0007669"/>
    <property type="project" value="InterPro"/>
</dbReference>
<dbReference type="EMBL" id="LN831790">
    <property type="protein sequence ID" value="CQR62910.1"/>
    <property type="molecule type" value="Genomic_DNA"/>
</dbReference>
<dbReference type="Gene3D" id="3.40.630.30">
    <property type="match status" value="1"/>
</dbReference>
<dbReference type="KEGG" id="sle:sle_34490"/>
<name>A0A0F7VTD5_STRLW</name>
<proteinExistence type="predicted"/>
<evidence type="ECO:0000313" key="3">
    <source>
        <dbReference type="Proteomes" id="UP000035016"/>
    </source>
</evidence>
<dbReference type="InterPro" id="IPR000182">
    <property type="entry name" value="GNAT_dom"/>
</dbReference>
<reference evidence="2 3" key="1">
    <citation type="submission" date="2015-02" db="EMBL/GenBank/DDBJ databases">
        <authorList>
            <person name="Gomez-Escribano P.J."/>
        </authorList>
    </citation>
    <scope>NUCLEOTIDE SEQUENCE [LARGE SCALE GENOMIC DNA]</scope>
    <source>
        <strain evidence="3">C34 (DSM 42122 / NRRL B-24963)</strain>
    </source>
</reference>
<feature type="domain" description="N-acetyltransferase" evidence="1">
    <location>
        <begin position="220"/>
        <end position="306"/>
    </location>
</feature>
<dbReference type="Pfam" id="PF00583">
    <property type="entry name" value="Acetyltransf_1"/>
    <property type="match status" value="1"/>
</dbReference>
<dbReference type="Proteomes" id="UP000035016">
    <property type="component" value="Chromosome Chromosome"/>
</dbReference>
<sequence length="318" mass="35127">MHFRSLTASDLDRVLPLLRPGVVGAWADDGTFRKGLAKGEYRPEWTWMAEDGGEPCAVALWWGTPDANRPSVLDTLHVRKTAGSQETRAALAARLLTTAHTAFAASGRDKPPDYHVLLPADWRDHPEAVAGLAWRQEASRRAGLTVPLERLRYEWTPEDGTPGPSDRLCFRPEPDDEVFVRLFRQVLAGTLDVGSRTEAEMVGADAQARADLAFYRDSMQGERSWWRIGETPRGEPVGFALPSRNTTSHVVGYLGVLPRHRGHGYVDDLLAETTRLLSSEAGADLIRADTDLPNHPMAAAFARAGYRNFARRLVLSAP</sequence>
<dbReference type="RefSeq" id="WP_029381017.1">
    <property type="nucleotide sequence ID" value="NZ_AZSD01000019.1"/>
</dbReference>
<dbReference type="SUPFAM" id="SSF55729">
    <property type="entry name" value="Acyl-CoA N-acyltransferases (Nat)"/>
    <property type="match status" value="2"/>
</dbReference>
<evidence type="ECO:0000313" key="2">
    <source>
        <dbReference type="EMBL" id="CQR62910.1"/>
    </source>
</evidence>
<gene>
    <name evidence="2" type="primary">sle_34490</name>
</gene>
<organism evidence="2 3">
    <name type="scientific">Streptomyces leeuwenhoekii</name>
    <dbReference type="NCBI Taxonomy" id="1437453"/>
    <lineage>
        <taxon>Bacteria</taxon>
        <taxon>Bacillati</taxon>
        <taxon>Actinomycetota</taxon>
        <taxon>Actinomycetes</taxon>
        <taxon>Kitasatosporales</taxon>
        <taxon>Streptomycetaceae</taxon>
        <taxon>Streptomyces</taxon>
    </lineage>
</organism>
<dbReference type="AlphaFoldDB" id="A0A0F7VTD5"/>
<protein>
    <recommendedName>
        <fullName evidence="1">N-acetyltransferase domain-containing protein</fullName>
    </recommendedName>
</protein>
<evidence type="ECO:0000259" key="1">
    <source>
        <dbReference type="Pfam" id="PF00583"/>
    </source>
</evidence>
<accession>A0A0F7VTD5</accession>
<dbReference type="InterPro" id="IPR016181">
    <property type="entry name" value="Acyl_CoA_acyltransferase"/>
</dbReference>